<sequence>MLLNEIVQTRQYPITDPVFHKHCKKGLDEEGVLVLPEFLSLEAIQKIVAEGRAKQSLAYFSKDDHNVYLKATDPDFPEEHPRNKRVQSSKGCITDDQIDQQSPLRILYDAEDFRVFLASVLGEERLYNYADPLSSINLHYASEGQELGWHFDESSFAITLLLQSPEQGGTFEYIENMRDADSGEMNYDGVAEVLAGNRESKTLQAGAGTLVMFRGRNAMHRVTPVVGDITRMLVVLAYNSTPGVALSESARMTFYGRL</sequence>
<comment type="similarity">
    <text evidence="1">Belongs to the iron/ascorbate-dependent oxidoreductase family.</text>
</comment>
<organism evidence="3 4">
    <name type="scientific">Marinomonas arenicola</name>
    <dbReference type="NCBI Taxonomy" id="569601"/>
    <lineage>
        <taxon>Bacteria</taxon>
        <taxon>Pseudomonadati</taxon>
        <taxon>Pseudomonadota</taxon>
        <taxon>Gammaproteobacteria</taxon>
        <taxon>Oceanospirillales</taxon>
        <taxon>Oceanospirillaceae</taxon>
        <taxon>Marinomonas</taxon>
    </lineage>
</organism>
<dbReference type="InterPro" id="IPR056470">
    <property type="entry name" value="BesD/HalB-like"/>
</dbReference>
<dbReference type="EMBL" id="JBAKAR010000001">
    <property type="protein sequence ID" value="MEL0612156.1"/>
    <property type="molecule type" value="Genomic_DNA"/>
</dbReference>
<accession>A0ABU9G0Z8</accession>
<dbReference type="PROSITE" id="PS51471">
    <property type="entry name" value="FE2OG_OXY"/>
    <property type="match status" value="1"/>
</dbReference>
<keyword evidence="1" id="KW-0408">Iron</keyword>
<dbReference type="Pfam" id="PF23169">
    <property type="entry name" value="HalD"/>
    <property type="match status" value="1"/>
</dbReference>
<dbReference type="RefSeq" id="WP_341566297.1">
    <property type="nucleotide sequence ID" value="NZ_JBAKAR010000001.1"/>
</dbReference>
<name>A0ABU9G0Z8_9GAMM</name>
<feature type="domain" description="Fe2OG dioxygenase" evidence="2">
    <location>
        <begin position="131"/>
        <end position="240"/>
    </location>
</feature>
<proteinExistence type="inferred from homology"/>
<protein>
    <submittedName>
        <fullName evidence="3">2OG-Fe(II) oxygenase</fullName>
    </submittedName>
</protein>
<evidence type="ECO:0000313" key="3">
    <source>
        <dbReference type="EMBL" id="MEL0612156.1"/>
    </source>
</evidence>
<gene>
    <name evidence="3" type="ORF">V6242_03285</name>
</gene>
<keyword evidence="1" id="KW-0479">Metal-binding</keyword>
<dbReference type="Gene3D" id="2.60.120.620">
    <property type="entry name" value="q2cbj1_9rhob like domain"/>
    <property type="match status" value="1"/>
</dbReference>
<reference evidence="3 4" key="1">
    <citation type="submission" date="2024-02" db="EMBL/GenBank/DDBJ databases">
        <title>Bacteria isolated from the canopy kelp, Nereocystis luetkeana.</title>
        <authorList>
            <person name="Pfister C.A."/>
            <person name="Younker I.T."/>
            <person name="Light S.H."/>
        </authorList>
    </citation>
    <scope>NUCLEOTIDE SEQUENCE [LARGE SCALE GENOMIC DNA]</scope>
    <source>
        <strain evidence="3 4">TI.4.07</strain>
    </source>
</reference>
<comment type="caution">
    <text evidence="3">The sequence shown here is derived from an EMBL/GenBank/DDBJ whole genome shotgun (WGS) entry which is preliminary data.</text>
</comment>
<dbReference type="Proteomes" id="UP001379949">
    <property type="component" value="Unassembled WGS sequence"/>
</dbReference>
<evidence type="ECO:0000313" key="4">
    <source>
        <dbReference type="Proteomes" id="UP001379949"/>
    </source>
</evidence>
<keyword evidence="4" id="KW-1185">Reference proteome</keyword>
<keyword evidence="1" id="KW-0560">Oxidoreductase</keyword>
<evidence type="ECO:0000256" key="1">
    <source>
        <dbReference type="RuleBase" id="RU003682"/>
    </source>
</evidence>
<evidence type="ECO:0000259" key="2">
    <source>
        <dbReference type="PROSITE" id="PS51471"/>
    </source>
</evidence>
<dbReference type="InterPro" id="IPR005123">
    <property type="entry name" value="Oxoglu/Fe-dep_dioxygenase_dom"/>
</dbReference>
<dbReference type="SUPFAM" id="SSF51197">
    <property type="entry name" value="Clavaminate synthase-like"/>
    <property type="match status" value="1"/>
</dbReference>